<keyword evidence="2" id="KW-1003">Cell membrane</keyword>
<evidence type="ECO:0000256" key="7">
    <source>
        <dbReference type="SAM" id="MobiDB-lite"/>
    </source>
</evidence>
<dbReference type="Pfam" id="PF13807">
    <property type="entry name" value="GNVR"/>
    <property type="match status" value="1"/>
</dbReference>
<comment type="subcellular location">
    <subcellularLocation>
        <location evidence="1">Cell membrane</location>
        <topology evidence="1">Multi-pass membrane protein</topology>
    </subcellularLocation>
</comment>
<keyword evidence="12" id="KW-1185">Reference proteome</keyword>
<dbReference type="RefSeq" id="WP_184221033.1">
    <property type="nucleotide sequence ID" value="NZ_JACIIU010000003.1"/>
</dbReference>
<dbReference type="InterPro" id="IPR032807">
    <property type="entry name" value="GNVR"/>
</dbReference>
<evidence type="ECO:0000256" key="5">
    <source>
        <dbReference type="ARBA" id="ARBA00023136"/>
    </source>
</evidence>
<dbReference type="GO" id="GO:0004713">
    <property type="term" value="F:protein tyrosine kinase activity"/>
    <property type="evidence" value="ECO:0007669"/>
    <property type="project" value="TreeGrafter"/>
</dbReference>
<dbReference type="Pfam" id="PF02706">
    <property type="entry name" value="Wzz"/>
    <property type="match status" value="1"/>
</dbReference>
<evidence type="ECO:0000256" key="1">
    <source>
        <dbReference type="ARBA" id="ARBA00004651"/>
    </source>
</evidence>
<evidence type="ECO:0000313" key="11">
    <source>
        <dbReference type="EMBL" id="MBB6260550.1"/>
    </source>
</evidence>
<feature type="domain" description="Tyrosine-protein kinase G-rich" evidence="10">
    <location>
        <begin position="517"/>
        <end position="591"/>
    </location>
</feature>
<keyword evidence="4 8" id="KW-1133">Transmembrane helix</keyword>
<evidence type="ECO:0000259" key="9">
    <source>
        <dbReference type="Pfam" id="PF02706"/>
    </source>
</evidence>
<evidence type="ECO:0000256" key="6">
    <source>
        <dbReference type="SAM" id="Coils"/>
    </source>
</evidence>
<name>A0A841LUI8_9HYPH</name>
<gene>
    <name evidence="11" type="ORF">FHS77_001084</name>
</gene>
<sequence>MTDEKGRQDDRAAKPLLSYARRSLHVDVSTSPDPLNPPADDAFNVREPHEFVVPPWVPPVAGKKREKASFTDVPEKNGAAKPDAATPSLDSLEMAEIQRKLAEIKQDIDRGFDNFQQYQLEDSLAMMAEAEADVRADGGKGWKPLIDPRQVFNILENSKTILIGSTAIGAVAAILYALSLPNIYTAYTDLLVDPRDIKVVERELTPGQLPTDATLAIAESQMRMIGSSSVLLKVIKDTDLMADPEFNGNAAPVGPLANMISDLKAKFVSEKPVDPAILETQVLQNLAKSLILQRDAKTFVFTIGVKTQNPVKSATLANTVSRVFQDELTSLQQNAARRTSEELSKRLADLKLAVQNAENAVDQFRAEHDLIDLQGRSISDDDLARLSEQLSTQRAETVRLNARAKVLNEATPDSVLSGSLPEDLQSGTLTLLRGQYATARSTADGLAMTLGPKHPQLIQAQSQVAGARREINAEIGRVRASLQVEQKRSEQQEKELSTRLAEMKLEHADSNAERVKLRELEREAEAHRTIYENFLLRSRETNEQESLNSTNVRVITEARPPLTASAPKRKMIVIAGLILGFVAGVGLALMRGFWPHMQRWRRNEAIEE</sequence>
<dbReference type="Proteomes" id="UP000555393">
    <property type="component" value="Unassembled WGS sequence"/>
</dbReference>
<dbReference type="AlphaFoldDB" id="A0A841LUI8"/>
<dbReference type="EMBL" id="JACIIU010000003">
    <property type="protein sequence ID" value="MBB6260550.1"/>
    <property type="molecule type" value="Genomic_DNA"/>
</dbReference>
<evidence type="ECO:0000256" key="4">
    <source>
        <dbReference type="ARBA" id="ARBA00022989"/>
    </source>
</evidence>
<evidence type="ECO:0000259" key="10">
    <source>
        <dbReference type="Pfam" id="PF13807"/>
    </source>
</evidence>
<dbReference type="InterPro" id="IPR050445">
    <property type="entry name" value="Bact_polysacc_biosynth/exp"/>
</dbReference>
<accession>A0A841LUI8</accession>
<reference evidence="11 12" key="1">
    <citation type="submission" date="2020-08" db="EMBL/GenBank/DDBJ databases">
        <title>Genomic Encyclopedia of Type Strains, Phase IV (KMG-IV): sequencing the most valuable type-strain genomes for metagenomic binning, comparative biology and taxonomic classification.</title>
        <authorList>
            <person name="Goeker M."/>
        </authorList>
    </citation>
    <scope>NUCLEOTIDE SEQUENCE [LARGE SCALE GENOMIC DNA]</scope>
    <source>
        <strain evidence="11 12">DSM 22336</strain>
    </source>
</reference>
<proteinExistence type="predicted"/>
<comment type="caution">
    <text evidence="11">The sequence shown here is derived from an EMBL/GenBank/DDBJ whole genome shotgun (WGS) entry which is preliminary data.</text>
</comment>
<feature type="transmembrane region" description="Helical" evidence="8">
    <location>
        <begin position="571"/>
        <end position="594"/>
    </location>
</feature>
<evidence type="ECO:0000256" key="8">
    <source>
        <dbReference type="SAM" id="Phobius"/>
    </source>
</evidence>
<dbReference type="PANTHER" id="PTHR32309">
    <property type="entry name" value="TYROSINE-PROTEIN KINASE"/>
    <property type="match status" value="1"/>
</dbReference>
<feature type="region of interest" description="Disordered" evidence="7">
    <location>
        <begin position="54"/>
        <end position="86"/>
    </location>
</feature>
<dbReference type="PANTHER" id="PTHR32309:SF13">
    <property type="entry name" value="FERRIC ENTEROBACTIN TRANSPORT PROTEIN FEPE"/>
    <property type="match status" value="1"/>
</dbReference>
<evidence type="ECO:0000256" key="3">
    <source>
        <dbReference type="ARBA" id="ARBA00022692"/>
    </source>
</evidence>
<feature type="domain" description="Polysaccharide chain length determinant N-terminal" evidence="9">
    <location>
        <begin position="146"/>
        <end position="237"/>
    </location>
</feature>
<protein>
    <submittedName>
        <fullName evidence="11">Uncharacterized protein involved in exopolysaccharide biosynthesis</fullName>
    </submittedName>
</protein>
<keyword evidence="6" id="KW-0175">Coiled coil</keyword>
<feature type="coiled-coil region" evidence="6">
    <location>
        <begin position="486"/>
        <end position="537"/>
    </location>
</feature>
<feature type="coiled-coil region" evidence="6">
    <location>
        <begin position="340"/>
        <end position="403"/>
    </location>
</feature>
<keyword evidence="3 8" id="KW-0812">Transmembrane</keyword>
<feature type="region of interest" description="Disordered" evidence="7">
    <location>
        <begin position="24"/>
        <end position="43"/>
    </location>
</feature>
<dbReference type="InterPro" id="IPR003856">
    <property type="entry name" value="LPS_length_determ_N"/>
</dbReference>
<evidence type="ECO:0000313" key="12">
    <source>
        <dbReference type="Proteomes" id="UP000555393"/>
    </source>
</evidence>
<dbReference type="GO" id="GO:0005886">
    <property type="term" value="C:plasma membrane"/>
    <property type="evidence" value="ECO:0007669"/>
    <property type="project" value="UniProtKB-SubCell"/>
</dbReference>
<keyword evidence="5 8" id="KW-0472">Membrane</keyword>
<organism evidence="11 12">
    <name type="scientific">Paenochrobactrum gallinarii</name>
    <dbReference type="NCBI Taxonomy" id="643673"/>
    <lineage>
        <taxon>Bacteria</taxon>
        <taxon>Pseudomonadati</taxon>
        <taxon>Pseudomonadota</taxon>
        <taxon>Alphaproteobacteria</taxon>
        <taxon>Hyphomicrobiales</taxon>
        <taxon>Brucellaceae</taxon>
        <taxon>Paenochrobactrum</taxon>
    </lineage>
</organism>
<evidence type="ECO:0000256" key="2">
    <source>
        <dbReference type="ARBA" id="ARBA00022475"/>
    </source>
</evidence>